<comment type="similarity">
    <text evidence="3">Belongs to the major facilitator superfamily. FHS transporter (TC 2.A.1.7) family.</text>
</comment>
<organism evidence="12 13">
    <name type="scientific">Sporocytophaga myxococcoides</name>
    <dbReference type="NCBI Taxonomy" id="153721"/>
    <lineage>
        <taxon>Bacteria</taxon>
        <taxon>Pseudomonadati</taxon>
        <taxon>Bacteroidota</taxon>
        <taxon>Cytophagia</taxon>
        <taxon>Cytophagales</taxon>
        <taxon>Cytophagaceae</taxon>
        <taxon>Sporocytophaga</taxon>
    </lineage>
</organism>
<evidence type="ECO:0000256" key="3">
    <source>
        <dbReference type="ARBA" id="ARBA00009120"/>
    </source>
</evidence>
<name>A0A098LCF0_9BACT</name>
<evidence type="ECO:0000256" key="8">
    <source>
        <dbReference type="ARBA" id="ARBA00022692"/>
    </source>
</evidence>
<evidence type="ECO:0000256" key="6">
    <source>
        <dbReference type="ARBA" id="ARBA00022519"/>
    </source>
</evidence>
<keyword evidence="5" id="KW-1003">Cell membrane</keyword>
<comment type="caution">
    <text evidence="12">The sequence shown here is derived from an EMBL/GenBank/DDBJ whole genome shotgun (WGS) entry which is preliminary data.</text>
</comment>
<feature type="transmembrane region" description="Helical" evidence="11">
    <location>
        <begin position="139"/>
        <end position="161"/>
    </location>
</feature>
<dbReference type="EMBL" id="BBLT01000003">
    <property type="protein sequence ID" value="GAL84671.1"/>
    <property type="molecule type" value="Genomic_DNA"/>
</dbReference>
<dbReference type="NCBIfam" id="TIGR01272">
    <property type="entry name" value="gluP"/>
    <property type="match status" value="1"/>
</dbReference>
<dbReference type="GO" id="GO:0005354">
    <property type="term" value="F:galactose transmembrane transporter activity"/>
    <property type="evidence" value="ECO:0007669"/>
    <property type="project" value="InterPro"/>
</dbReference>
<dbReference type="PANTHER" id="PTHR43702:SF3">
    <property type="entry name" value="PROTEIN TSGA"/>
    <property type="match status" value="1"/>
</dbReference>
<proteinExistence type="inferred from homology"/>
<dbReference type="AlphaFoldDB" id="A0A098LCF0"/>
<gene>
    <name evidence="12" type="ORF">MYP_1899</name>
</gene>
<protein>
    <recommendedName>
        <fullName evidence="14">Glucose/galactose transporter</fullName>
    </recommendedName>
</protein>
<evidence type="ECO:0000256" key="9">
    <source>
        <dbReference type="ARBA" id="ARBA00022989"/>
    </source>
</evidence>
<keyword evidence="8 11" id="KW-0812">Transmembrane</keyword>
<dbReference type="PANTHER" id="PTHR43702">
    <property type="entry name" value="L-FUCOSE-PROTON SYMPORTER"/>
    <property type="match status" value="1"/>
</dbReference>
<keyword evidence="13" id="KW-1185">Reference proteome</keyword>
<dbReference type="InterPro" id="IPR036259">
    <property type="entry name" value="MFS_trans_sf"/>
</dbReference>
<dbReference type="Proteomes" id="UP000030185">
    <property type="component" value="Unassembled WGS sequence"/>
</dbReference>
<reference evidence="12 13" key="1">
    <citation type="submission" date="2014-09" db="EMBL/GenBank/DDBJ databases">
        <title>Sporocytophaga myxococcoides PG-01 genome sequencing.</title>
        <authorList>
            <person name="Liu L."/>
            <person name="Gao P.J."/>
            <person name="Chen G.J."/>
            <person name="Wang L.S."/>
        </authorList>
    </citation>
    <scope>NUCLEOTIDE SEQUENCE [LARGE SCALE GENOMIC DNA]</scope>
    <source>
        <strain evidence="12 13">PG-01</strain>
    </source>
</reference>
<dbReference type="InterPro" id="IPR011701">
    <property type="entry name" value="MFS"/>
</dbReference>
<evidence type="ECO:0000256" key="10">
    <source>
        <dbReference type="ARBA" id="ARBA00023136"/>
    </source>
</evidence>
<feature type="transmembrane region" description="Helical" evidence="11">
    <location>
        <begin position="191"/>
        <end position="213"/>
    </location>
</feature>
<feature type="transmembrane region" description="Helical" evidence="11">
    <location>
        <begin position="40"/>
        <end position="60"/>
    </location>
</feature>
<keyword evidence="9 11" id="KW-1133">Transmembrane helix</keyword>
<keyword evidence="6" id="KW-0997">Cell inner membrane</keyword>
<dbReference type="Pfam" id="PF07690">
    <property type="entry name" value="MFS_1"/>
    <property type="match status" value="1"/>
</dbReference>
<dbReference type="CDD" id="cd17394">
    <property type="entry name" value="MFS_FucP_like"/>
    <property type="match status" value="1"/>
</dbReference>
<accession>A0A098LCF0</accession>
<feature type="transmembrane region" description="Helical" evidence="11">
    <location>
        <begin position="259"/>
        <end position="277"/>
    </location>
</feature>
<keyword evidence="10 11" id="KW-0472">Membrane</keyword>
<dbReference type="SUPFAM" id="SSF103473">
    <property type="entry name" value="MFS general substrate transporter"/>
    <property type="match status" value="1"/>
</dbReference>
<evidence type="ECO:0000313" key="12">
    <source>
        <dbReference type="EMBL" id="GAL84671.1"/>
    </source>
</evidence>
<evidence type="ECO:0000313" key="13">
    <source>
        <dbReference type="Proteomes" id="UP000030185"/>
    </source>
</evidence>
<dbReference type="InterPro" id="IPR050375">
    <property type="entry name" value="MFS_TsgA-like"/>
</dbReference>
<evidence type="ECO:0000256" key="2">
    <source>
        <dbReference type="ARBA" id="ARBA00004429"/>
    </source>
</evidence>
<feature type="transmembrane region" description="Helical" evidence="11">
    <location>
        <begin position="12"/>
        <end position="34"/>
    </location>
</feature>
<dbReference type="Gene3D" id="1.20.1250.20">
    <property type="entry name" value="MFS general substrate transporter like domains"/>
    <property type="match status" value="2"/>
</dbReference>
<evidence type="ECO:0000256" key="5">
    <source>
        <dbReference type="ARBA" id="ARBA00022475"/>
    </source>
</evidence>
<dbReference type="eggNOG" id="COG0738">
    <property type="taxonomic scope" value="Bacteria"/>
</dbReference>
<dbReference type="GO" id="GO:1904659">
    <property type="term" value="P:D-glucose transmembrane transport"/>
    <property type="evidence" value="ECO:0007669"/>
    <property type="project" value="InterPro"/>
</dbReference>
<feature type="transmembrane region" description="Helical" evidence="11">
    <location>
        <begin position="81"/>
        <end position="102"/>
    </location>
</feature>
<evidence type="ECO:0000256" key="7">
    <source>
        <dbReference type="ARBA" id="ARBA00022597"/>
    </source>
</evidence>
<evidence type="ECO:0008006" key="14">
    <source>
        <dbReference type="Google" id="ProtNLM"/>
    </source>
</evidence>
<evidence type="ECO:0000256" key="4">
    <source>
        <dbReference type="ARBA" id="ARBA00022448"/>
    </source>
</evidence>
<dbReference type="GO" id="GO:0055056">
    <property type="term" value="F:D-glucose transmembrane transporter activity"/>
    <property type="evidence" value="ECO:0007669"/>
    <property type="project" value="InterPro"/>
</dbReference>
<keyword evidence="7" id="KW-0762">Sugar transport</keyword>
<feature type="transmembrane region" description="Helical" evidence="11">
    <location>
        <begin position="343"/>
        <end position="363"/>
    </location>
</feature>
<dbReference type="GO" id="GO:0005886">
    <property type="term" value="C:plasma membrane"/>
    <property type="evidence" value="ECO:0007669"/>
    <property type="project" value="UniProtKB-SubCell"/>
</dbReference>
<evidence type="ECO:0000256" key="11">
    <source>
        <dbReference type="SAM" id="Phobius"/>
    </source>
</evidence>
<dbReference type="InterPro" id="IPR005964">
    <property type="entry name" value="Glc/Gal_transptr_bac"/>
</dbReference>
<evidence type="ECO:0000256" key="1">
    <source>
        <dbReference type="ARBA" id="ARBA00003321"/>
    </source>
</evidence>
<feature type="transmembrane region" description="Helical" evidence="11">
    <location>
        <begin position="233"/>
        <end position="252"/>
    </location>
</feature>
<dbReference type="STRING" id="153721.MYP_1899"/>
<comment type="subcellular location">
    <subcellularLocation>
        <location evidence="2">Cell inner membrane</location>
        <topology evidence="2">Multi-pass membrane protein</topology>
    </subcellularLocation>
</comment>
<keyword evidence="4" id="KW-0813">Transport</keyword>
<comment type="function">
    <text evidence="1">Intake of glucose and galactose.</text>
</comment>
<feature type="transmembrane region" description="Helical" evidence="11">
    <location>
        <begin position="317"/>
        <end position="337"/>
    </location>
</feature>
<feature type="transmembrane region" description="Helical" evidence="11">
    <location>
        <begin position="283"/>
        <end position="305"/>
    </location>
</feature>
<sequence>MSIPGGKLVQKYGYKAIMITGFVIAAIGCILFYPAAEMKIYGLFLGALFILATGITLLQVAGNPYVAVLGSPDTSSARLTLTQALNSLGTTIAPLVGTYIILSNLPEMPLELKGLKSYSDLPENLNVLLNNLLEQTKLIYLQGTYLSIAAVLLVIGGVLFIMKLPAIGHGEGEISTEGVAEKSSVWQYRHLILGMIGIFTYVGAEVAIGSHIINYLEMKDVMAMSAKEAGNYVSYYWGGAMVGRFLGTLILAKFNPGKVLGTYALLAISLIAISIFSHGELSMWSLLLVGFCNSLMFPTIFTLAIKGLGKYTDQASGLLCTAIVGGAILPLLFATVADQTGGNLKLALIIPIICYLYISFFGFKGHKAAGN</sequence>
<dbReference type="PROSITE" id="PS51257">
    <property type="entry name" value="PROKAR_LIPOPROTEIN"/>
    <property type="match status" value="1"/>
</dbReference>